<evidence type="ECO:0000256" key="3">
    <source>
        <dbReference type="RuleBase" id="RU000363"/>
    </source>
</evidence>
<evidence type="ECO:0000313" key="5">
    <source>
        <dbReference type="Proteomes" id="UP000009022"/>
    </source>
</evidence>
<proteinExistence type="inferred from homology"/>
<sequence>MASIKSSSHDEAILRARSVFITGAASGIGFALVQEMLVMPSTIEHIFASYRSLDSESGKRLLDLSKTHTRLTLVEMDITCENSIKRAFETVQACLSNLGLHLLINNAGIGDHDTFLTATTKSMELFYKTNAIGPMLVAQDNNLLFISAVLAAWNSLPKTFLPLLKIGKETNYTKGRSFKAAVVNVSSQVASLSSPRTNYFSYGCSKVALNMITRCMSLELKREEIVVIPIHPGSVKTKSNEGGRMNPGDASLQILNVICNLQLNKTGKFLSYNGSQLPW</sequence>
<dbReference type="OrthoDB" id="7289984at2759"/>
<keyword evidence="5" id="KW-1185">Reference proteome</keyword>
<dbReference type="PRINTS" id="PR00081">
    <property type="entry name" value="GDHRDH"/>
</dbReference>
<dbReference type="PANTHER" id="PTHR43544:SF7">
    <property type="entry name" value="NADB-LER2"/>
    <property type="match status" value="1"/>
</dbReference>
<dbReference type="PhylomeDB" id="B3S8U2"/>
<dbReference type="EMBL" id="DS985257">
    <property type="protein sequence ID" value="EDV20762.1"/>
    <property type="molecule type" value="Genomic_DNA"/>
</dbReference>
<dbReference type="RefSeq" id="XP_002116703.1">
    <property type="nucleotide sequence ID" value="XM_002116667.1"/>
</dbReference>
<keyword evidence="2" id="KW-0560">Oxidoreductase</keyword>
<dbReference type="GO" id="GO:0016491">
    <property type="term" value="F:oxidoreductase activity"/>
    <property type="evidence" value="ECO:0000318"/>
    <property type="project" value="GO_Central"/>
</dbReference>
<dbReference type="Pfam" id="PF00106">
    <property type="entry name" value="adh_short"/>
    <property type="match status" value="2"/>
</dbReference>
<dbReference type="CTD" id="6757984"/>
<dbReference type="GeneID" id="6757984"/>
<dbReference type="Proteomes" id="UP000009022">
    <property type="component" value="Unassembled WGS sequence"/>
</dbReference>
<reference evidence="4 5" key="1">
    <citation type="journal article" date="2008" name="Nature">
        <title>The Trichoplax genome and the nature of placozoans.</title>
        <authorList>
            <person name="Srivastava M."/>
            <person name="Begovic E."/>
            <person name="Chapman J."/>
            <person name="Putnam N.H."/>
            <person name="Hellsten U."/>
            <person name="Kawashima T."/>
            <person name="Kuo A."/>
            <person name="Mitros T."/>
            <person name="Salamov A."/>
            <person name="Carpenter M.L."/>
            <person name="Signorovitch A.Y."/>
            <person name="Moreno M.A."/>
            <person name="Kamm K."/>
            <person name="Grimwood J."/>
            <person name="Schmutz J."/>
            <person name="Shapiro H."/>
            <person name="Grigoriev I.V."/>
            <person name="Buss L.W."/>
            <person name="Schierwater B."/>
            <person name="Dellaporta S.L."/>
            <person name="Rokhsar D.S."/>
        </authorList>
    </citation>
    <scope>NUCLEOTIDE SEQUENCE [LARGE SCALE GENOMIC DNA]</scope>
    <source>
        <strain evidence="4 5">Grell-BS-1999</strain>
    </source>
</reference>
<evidence type="ECO:0000256" key="1">
    <source>
        <dbReference type="ARBA" id="ARBA00022857"/>
    </source>
</evidence>
<dbReference type="OMA" id="ITELFAW"/>
<dbReference type="Gene3D" id="3.40.50.720">
    <property type="entry name" value="NAD(P)-binding Rossmann-like Domain"/>
    <property type="match status" value="1"/>
</dbReference>
<comment type="similarity">
    <text evidence="3">Belongs to the short-chain dehydrogenases/reductases (SDR) family.</text>
</comment>
<dbReference type="InterPro" id="IPR002347">
    <property type="entry name" value="SDR_fam"/>
</dbReference>
<evidence type="ECO:0000313" key="4">
    <source>
        <dbReference type="EMBL" id="EDV20762.1"/>
    </source>
</evidence>
<dbReference type="HOGENOM" id="CLU_010194_9_1_1"/>
<dbReference type="PRINTS" id="PR00080">
    <property type="entry name" value="SDRFAMILY"/>
</dbReference>
<dbReference type="eggNOG" id="KOG1611">
    <property type="taxonomic scope" value="Eukaryota"/>
</dbReference>
<dbReference type="KEGG" id="tad:TRIADDRAFT_60745"/>
<name>B3S8U2_TRIAD</name>
<dbReference type="InterPro" id="IPR036291">
    <property type="entry name" value="NAD(P)-bd_dom_sf"/>
</dbReference>
<evidence type="ECO:0008006" key="6">
    <source>
        <dbReference type="Google" id="ProtNLM"/>
    </source>
</evidence>
<dbReference type="InParanoid" id="B3S8U2"/>
<evidence type="ECO:0000256" key="2">
    <source>
        <dbReference type="ARBA" id="ARBA00023002"/>
    </source>
</evidence>
<dbReference type="PROSITE" id="PS00061">
    <property type="entry name" value="ADH_SHORT"/>
    <property type="match status" value="1"/>
</dbReference>
<dbReference type="InterPro" id="IPR051468">
    <property type="entry name" value="Fungal_SecMetab_SDRs"/>
</dbReference>
<dbReference type="GO" id="GO:0005737">
    <property type="term" value="C:cytoplasm"/>
    <property type="evidence" value="ECO:0000318"/>
    <property type="project" value="GO_Central"/>
</dbReference>
<accession>B3S8U2</accession>
<organism evidence="4 5">
    <name type="scientific">Trichoplax adhaerens</name>
    <name type="common">Trichoplax reptans</name>
    <dbReference type="NCBI Taxonomy" id="10228"/>
    <lineage>
        <taxon>Eukaryota</taxon>
        <taxon>Metazoa</taxon>
        <taxon>Placozoa</taxon>
        <taxon>Uniplacotomia</taxon>
        <taxon>Trichoplacea</taxon>
        <taxon>Trichoplacidae</taxon>
        <taxon>Trichoplax</taxon>
    </lineage>
</organism>
<protein>
    <recommendedName>
        <fullName evidence="6">C-factor</fullName>
    </recommendedName>
</protein>
<dbReference type="AlphaFoldDB" id="B3S8U2"/>
<dbReference type="InterPro" id="IPR020904">
    <property type="entry name" value="Sc_DH/Rdtase_CS"/>
</dbReference>
<dbReference type="PANTHER" id="PTHR43544">
    <property type="entry name" value="SHORT-CHAIN DEHYDROGENASE/REDUCTASE"/>
    <property type="match status" value="1"/>
</dbReference>
<gene>
    <name evidence="4" type="ORF">TRIADDRAFT_60745</name>
</gene>
<keyword evidence="1" id="KW-0521">NADP</keyword>
<dbReference type="CDD" id="cd05325">
    <property type="entry name" value="carb_red_sniffer_like_SDR_c"/>
    <property type="match status" value="1"/>
</dbReference>
<dbReference type="SUPFAM" id="SSF51735">
    <property type="entry name" value="NAD(P)-binding Rossmann-fold domains"/>
    <property type="match status" value="1"/>
</dbReference>